<sequence length="776" mass="90736">MSSKMQRKKPNFNEKWEEFNQNGVLVLSKFLKEDFQKLDQIEEVKDVRVFTNKDFIGLYNIIYNLCVFPKGSYPKTLYSKYVEVNTVYLNENVLPNLHDVAGTILLRKLAMHWDQHINIWTKWLGKCFNYLNQHFVKQNSLETVSQKAESLFKTQVFMSIKINVYKAIMEEFEKERDGNVVDTHSLQQTIQMIIRFGENRDNEEEDFYKELEEMYIKETSLYYSIRGPKYLKEYTCEEYLLKVLKIIDYEKDRADRYMKQSKIDKFIAIVQDELLSKNLTSLLDKPSGLNYMLENHITSQMVLLYRLYSPLQTCLKEIANRFRAFITKKGNMLVDLLEDHVSEFDQSSVVHKILDSKFVQEIITFIESYRWSSTAEAPDGMISSRGSSAAFGVMSRPQMAFKDSYFLSAFQAAFSSFLNRSVRTHTIAEVLGRSVDKVLRKGNQDHTEVQINEYIEAITNIFTYMEDKDIFIEVYRCGLARRLLDNKIASLEYEKEFIGRIKMSCGPQYTSKVEGMLTDANSEVDLVRDFLNSSQKDQIELNFEVKVLTDGHWPSFKSPPIVLPPEISNCIEVFNKFYGERNKMKHLVWSYMNGNCHVSSRLGEKQYSLILSVYQTSIIYLFNSHSELTYTEIQELLKTDDNLLKKNLLSLAVKSRYRILLKSGNPKEISPADVYKVNEGFKSRLKVVSVPVPILKETFNKERVDIDRTHSIDAAIVKIMKSRKTMTYMHLMNEVMTLLQVFKPTSVIIKSRIESLIEREYMERDSEDSQVFKYLA</sequence>
<protein>
    <recommendedName>
        <fullName evidence="6">Cullin family profile domain-containing protein</fullName>
    </recommendedName>
</protein>
<dbReference type="InterPro" id="IPR045093">
    <property type="entry name" value="Cullin"/>
</dbReference>
<evidence type="ECO:0000256" key="3">
    <source>
        <dbReference type="ARBA" id="ARBA00022843"/>
    </source>
</evidence>
<evidence type="ECO:0000256" key="4">
    <source>
        <dbReference type="PROSITE-ProRule" id="PRU00330"/>
    </source>
</evidence>
<gene>
    <name evidence="7" type="ORF">ECRASSUSDP1_LOCUS24140</name>
</gene>
<dbReference type="SUPFAM" id="SSF46785">
    <property type="entry name" value="Winged helix' DNA-binding domain"/>
    <property type="match status" value="1"/>
</dbReference>
<keyword evidence="3" id="KW-0832">Ubl conjugation</keyword>
<dbReference type="InterPro" id="IPR036317">
    <property type="entry name" value="Cullin_homology_sf"/>
</dbReference>
<comment type="caution">
    <text evidence="7">The sequence shown here is derived from an EMBL/GenBank/DDBJ whole genome shotgun (WGS) entry which is preliminary data.</text>
</comment>
<dbReference type="FunFam" id="1.10.10.10:FF:000014">
    <property type="entry name" value="Cullin 1"/>
    <property type="match status" value="1"/>
</dbReference>
<dbReference type="AlphaFoldDB" id="A0AAD1Y037"/>
<organism evidence="7 8">
    <name type="scientific">Euplotes crassus</name>
    <dbReference type="NCBI Taxonomy" id="5936"/>
    <lineage>
        <taxon>Eukaryota</taxon>
        <taxon>Sar</taxon>
        <taxon>Alveolata</taxon>
        <taxon>Ciliophora</taxon>
        <taxon>Intramacronucleata</taxon>
        <taxon>Spirotrichea</taxon>
        <taxon>Hypotrichia</taxon>
        <taxon>Euplotida</taxon>
        <taxon>Euplotidae</taxon>
        <taxon>Moneuplotes</taxon>
    </lineage>
</organism>
<dbReference type="InterPro" id="IPR059120">
    <property type="entry name" value="Cullin-like_AB"/>
</dbReference>
<evidence type="ECO:0000256" key="5">
    <source>
        <dbReference type="RuleBase" id="RU003829"/>
    </source>
</evidence>
<evidence type="ECO:0000256" key="1">
    <source>
        <dbReference type="ARBA" id="ARBA00006019"/>
    </source>
</evidence>
<dbReference type="InterPro" id="IPR016157">
    <property type="entry name" value="Cullin_CS"/>
</dbReference>
<dbReference type="EMBL" id="CAMPGE010024845">
    <property type="protein sequence ID" value="CAI2382661.1"/>
    <property type="molecule type" value="Genomic_DNA"/>
</dbReference>
<reference evidence="7" key="1">
    <citation type="submission" date="2023-07" db="EMBL/GenBank/DDBJ databases">
        <authorList>
            <consortium name="AG Swart"/>
            <person name="Singh M."/>
            <person name="Singh A."/>
            <person name="Seah K."/>
            <person name="Emmerich C."/>
        </authorList>
    </citation>
    <scope>NUCLEOTIDE SEQUENCE</scope>
    <source>
        <strain evidence="7">DP1</strain>
    </source>
</reference>
<keyword evidence="8" id="KW-1185">Reference proteome</keyword>
<dbReference type="Pfam" id="PF00888">
    <property type="entry name" value="Cullin"/>
    <property type="match status" value="1"/>
</dbReference>
<dbReference type="InterPro" id="IPR016158">
    <property type="entry name" value="Cullin_homology"/>
</dbReference>
<name>A0AAD1Y037_EUPCR</name>
<dbReference type="InterPro" id="IPR001373">
    <property type="entry name" value="Cullin_N"/>
</dbReference>
<dbReference type="InterPro" id="IPR036388">
    <property type="entry name" value="WH-like_DNA-bd_sf"/>
</dbReference>
<dbReference type="Proteomes" id="UP001295684">
    <property type="component" value="Unassembled WGS sequence"/>
</dbReference>
<dbReference type="PROSITE" id="PS01256">
    <property type="entry name" value="CULLIN_1"/>
    <property type="match status" value="1"/>
</dbReference>
<dbReference type="Gene3D" id="1.20.1310.10">
    <property type="entry name" value="Cullin Repeats"/>
    <property type="match status" value="4"/>
</dbReference>
<dbReference type="PROSITE" id="PS50069">
    <property type="entry name" value="CULLIN_2"/>
    <property type="match status" value="1"/>
</dbReference>
<dbReference type="Pfam" id="PF26557">
    <property type="entry name" value="Cullin_AB"/>
    <property type="match status" value="1"/>
</dbReference>
<dbReference type="GO" id="GO:0031625">
    <property type="term" value="F:ubiquitin protein ligase binding"/>
    <property type="evidence" value="ECO:0007669"/>
    <property type="project" value="InterPro"/>
</dbReference>
<feature type="domain" description="Cullin family profile" evidence="6">
    <location>
        <begin position="426"/>
        <end position="652"/>
    </location>
</feature>
<dbReference type="SMART" id="SM00182">
    <property type="entry name" value="CULLIN"/>
    <property type="match status" value="1"/>
</dbReference>
<dbReference type="Gene3D" id="1.10.10.10">
    <property type="entry name" value="Winged helix-like DNA-binding domain superfamily/Winged helix DNA-binding domain"/>
    <property type="match status" value="1"/>
</dbReference>
<comment type="similarity">
    <text evidence="1 4 5">Belongs to the cullin family.</text>
</comment>
<dbReference type="GO" id="GO:0006511">
    <property type="term" value="P:ubiquitin-dependent protein catabolic process"/>
    <property type="evidence" value="ECO:0007669"/>
    <property type="project" value="InterPro"/>
</dbReference>
<dbReference type="InterPro" id="IPR019559">
    <property type="entry name" value="Cullin_neddylation_domain"/>
</dbReference>
<dbReference type="GO" id="GO:0031461">
    <property type="term" value="C:cullin-RING ubiquitin ligase complex"/>
    <property type="evidence" value="ECO:0007669"/>
    <property type="project" value="InterPro"/>
</dbReference>
<dbReference type="SMART" id="SM00884">
    <property type="entry name" value="Cullin_Nedd8"/>
    <property type="match status" value="1"/>
</dbReference>
<dbReference type="InterPro" id="IPR036390">
    <property type="entry name" value="WH_DNA-bd_sf"/>
</dbReference>
<dbReference type="Gene3D" id="3.30.230.130">
    <property type="entry name" value="Cullin, Chain C, Domain 2"/>
    <property type="match status" value="1"/>
</dbReference>
<dbReference type="Pfam" id="PF10557">
    <property type="entry name" value="Cullin_Nedd8"/>
    <property type="match status" value="1"/>
</dbReference>
<evidence type="ECO:0000313" key="7">
    <source>
        <dbReference type="EMBL" id="CAI2382661.1"/>
    </source>
</evidence>
<accession>A0AAD1Y037</accession>
<proteinExistence type="inferred from homology"/>
<evidence type="ECO:0000259" key="6">
    <source>
        <dbReference type="PROSITE" id="PS50069"/>
    </source>
</evidence>
<dbReference type="FunFam" id="1.20.1310.10:FF:000055">
    <property type="entry name" value="Cullin family protein"/>
    <property type="match status" value="1"/>
</dbReference>
<dbReference type="SUPFAM" id="SSF75632">
    <property type="entry name" value="Cullin homology domain"/>
    <property type="match status" value="1"/>
</dbReference>
<evidence type="ECO:0000313" key="8">
    <source>
        <dbReference type="Proteomes" id="UP001295684"/>
    </source>
</evidence>
<dbReference type="PANTHER" id="PTHR11932">
    <property type="entry name" value="CULLIN"/>
    <property type="match status" value="1"/>
</dbReference>
<evidence type="ECO:0000256" key="2">
    <source>
        <dbReference type="ARBA" id="ARBA00022499"/>
    </source>
</evidence>
<dbReference type="SUPFAM" id="SSF74788">
    <property type="entry name" value="Cullin repeat-like"/>
    <property type="match status" value="1"/>
</dbReference>
<dbReference type="InterPro" id="IPR016159">
    <property type="entry name" value="Cullin_repeat-like_dom_sf"/>
</dbReference>
<keyword evidence="2" id="KW-1017">Isopeptide bond</keyword>